<dbReference type="GO" id="GO:0008324">
    <property type="term" value="F:monoatomic cation transmembrane transporter activity"/>
    <property type="evidence" value="ECO:0007669"/>
    <property type="project" value="InterPro"/>
</dbReference>
<evidence type="ECO:0000259" key="1">
    <source>
        <dbReference type="PROSITE" id="PS51202"/>
    </source>
</evidence>
<dbReference type="SUPFAM" id="SSF116726">
    <property type="entry name" value="TrkA C-terminal domain-like"/>
    <property type="match status" value="1"/>
</dbReference>
<comment type="caution">
    <text evidence="2">The sequence shown here is derived from an EMBL/GenBank/DDBJ whole genome shotgun (WGS) entry which is preliminary data.</text>
</comment>
<reference evidence="2 3" key="1">
    <citation type="submission" date="2020-08" db="EMBL/GenBank/DDBJ databases">
        <title>Cohnella phylogeny.</title>
        <authorList>
            <person name="Dunlap C."/>
        </authorList>
    </citation>
    <scope>NUCLEOTIDE SEQUENCE [LARGE SCALE GENOMIC DNA]</scope>
    <source>
        <strain evidence="2 3">DSM 28246</strain>
    </source>
</reference>
<proteinExistence type="predicted"/>
<dbReference type="GO" id="GO:0006813">
    <property type="term" value="P:potassium ion transport"/>
    <property type="evidence" value="ECO:0007669"/>
    <property type="project" value="InterPro"/>
</dbReference>
<protein>
    <submittedName>
        <fullName evidence="2">Cation:proton antiporter regulatory subunit</fullName>
    </submittedName>
</protein>
<evidence type="ECO:0000313" key="2">
    <source>
        <dbReference type="EMBL" id="MBB6674388.1"/>
    </source>
</evidence>
<dbReference type="PANTHER" id="PTHR30445">
    <property type="entry name" value="K(+)_H(+) ANTIPORTER SUBUNIT KHTT"/>
    <property type="match status" value="1"/>
</dbReference>
<dbReference type="RefSeq" id="WP_185672250.1">
    <property type="nucleotide sequence ID" value="NZ_JACJVP010000046.1"/>
</dbReference>
<dbReference type="InterPro" id="IPR006037">
    <property type="entry name" value="RCK_C"/>
</dbReference>
<dbReference type="PANTHER" id="PTHR30445:SF8">
    <property type="entry name" value="K(+)_H(+) ANTIPORTER SUBUNIT KHTT"/>
    <property type="match status" value="1"/>
</dbReference>
<dbReference type="Gene3D" id="3.30.70.1450">
    <property type="entry name" value="Regulator of K+ conductance, C-terminal domain"/>
    <property type="match status" value="1"/>
</dbReference>
<dbReference type="PROSITE" id="PS51202">
    <property type="entry name" value="RCK_C"/>
    <property type="match status" value="1"/>
</dbReference>
<dbReference type="Pfam" id="PF25991">
    <property type="entry name" value="KhtT_N"/>
    <property type="match status" value="1"/>
</dbReference>
<sequence length="163" mass="17823">MNIRESDLPGIGRKYQFQARSGDKLVVIIHDDGRREFYHFDHEDPDDSISMVTLDDDEARLLAAIVGGMTYKPKALETIEVALDDLIIEWYKVEPGSKSIGRTIGELDIRQSTGASIIAIVEASGAKRITPGPECLVRTDATLVVAGDRPSLKKIKSLLSGGD</sequence>
<dbReference type="AlphaFoldDB" id="A0A7X0RVD6"/>
<organism evidence="2 3">
    <name type="scientific">Cohnella nanjingensis</name>
    <dbReference type="NCBI Taxonomy" id="1387779"/>
    <lineage>
        <taxon>Bacteria</taxon>
        <taxon>Bacillati</taxon>
        <taxon>Bacillota</taxon>
        <taxon>Bacilli</taxon>
        <taxon>Bacillales</taxon>
        <taxon>Paenibacillaceae</taxon>
        <taxon>Cohnella</taxon>
    </lineage>
</organism>
<dbReference type="InterPro" id="IPR036721">
    <property type="entry name" value="RCK_C_sf"/>
</dbReference>
<dbReference type="PIRSF" id="PIRSF005028">
    <property type="entry name" value="KhtT"/>
    <property type="match status" value="1"/>
</dbReference>
<accession>A0A7X0RVD6</accession>
<dbReference type="Pfam" id="PF02080">
    <property type="entry name" value="TrkA_C"/>
    <property type="match status" value="1"/>
</dbReference>
<dbReference type="InterPro" id="IPR050144">
    <property type="entry name" value="AAE_transporter"/>
</dbReference>
<gene>
    <name evidence="2" type="ORF">H7C19_27260</name>
</gene>
<dbReference type="Proteomes" id="UP000547209">
    <property type="component" value="Unassembled WGS sequence"/>
</dbReference>
<dbReference type="InterPro" id="IPR026278">
    <property type="entry name" value="KhtT"/>
</dbReference>
<keyword evidence="3" id="KW-1185">Reference proteome</keyword>
<dbReference type="InterPro" id="IPR058776">
    <property type="entry name" value="KhtT-like_N"/>
</dbReference>
<name>A0A7X0RVD6_9BACL</name>
<dbReference type="EMBL" id="JACJVP010000046">
    <property type="protein sequence ID" value="MBB6674388.1"/>
    <property type="molecule type" value="Genomic_DNA"/>
</dbReference>
<feature type="domain" description="RCK C-terminal" evidence="1">
    <location>
        <begin position="76"/>
        <end position="161"/>
    </location>
</feature>
<evidence type="ECO:0000313" key="3">
    <source>
        <dbReference type="Proteomes" id="UP000547209"/>
    </source>
</evidence>